<feature type="repeat" description="ANK" evidence="3">
    <location>
        <begin position="35"/>
        <end position="67"/>
    </location>
</feature>
<feature type="repeat" description="ANK" evidence="3">
    <location>
        <begin position="68"/>
        <end position="94"/>
    </location>
</feature>
<dbReference type="HOGENOM" id="CLU_000134_45_2_1"/>
<dbReference type="AlphaFoldDB" id="R7V3U7"/>
<dbReference type="SMART" id="SM00248">
    <property type="entry name" value="ANK"/>
    <property type="match status" value="3"/>
</dbReference>
<dbReference type="OrthoDB" id="6084525at2759"/>
<accession>R7V3U7</accession>
<protein>
    <submittedName>
        <fullName evidence="4 5">Uncharacterized protein</fullName>
    </submittedName>
</protein>
<evidence type="ECO:0000256" key="1">
    <source>
        <dbReference type="ARBA" id="ARBA00022737"/>
    </source>
</evidence>
<keyword evidence="2 3" id="KW-0040">ANK repeat</keyword>
<dbReference type="STRING" id="283909.R7V3U7"/>
<evidence type="ECO:0000313" key="6">
    <source>
        <dbReference type="Proteomes" id="UP000014760"/>
    </source>
</evidence>
<dbReference type="EMBL" id="AMQN01005195">
    <property type="status" value="NOT_ANNOTATED_CDS"/>
    <property type="molecule type" value="Genomic_DNA"/>
</dbReference>
<dbReference type="EMBL" id="KB295394">
    <property type="protein sequence ID" value="ELU13199.1"/>
    <property type="molecule type" value="Genomic_DNA"/>
</dbReference>
<dbReference type="PROSITE" id="PS50088">
    <property type="entry name" value="ANK_REPEAT"/>
    <property type="match status" value="3"/>
</dbReference>
<evidence type="ECO:0000313" key="4">
    <source>
        <dbReference type="EMBL" id="ELU13199.1"/>
    </source>
</evidence>
<dbReference type="PANTHER" id="PTHR24171">
    <property type="entry name" value="ANKYRIN REPEAT DOMAIN-CONTAINING PROTEIN 39-RELATED"/>
    <property type="match status" value="1"/>
</dbReference>
<gene>
    <name evidence="4" type="ORF">CAPTEDRAFT_28184</name>
</gene>
<dbReference type="InterPro" id="IPR036770">
    <property type="entry name" value="Ankyrin_rpt-contain_sf"/>
</dbReference>
<organism evidence="4">
    <name type="scientific">Capitella teleta</name>
    <name type="common">Polychaete worm</name>
    <dbReference type="NCBI Taxonomy" id="283909"/>
    <lineage>
        <taxon>Eukaryota</taxon>
        <taxon>Metazoa</taxon>
        <taxon>Spiralia</taxon>
        <taxon>Lophotrochozoa</taxon>
        <taxon>Annelida</taxon>
        <taxon>Polychaeta</taxon>
        <taxon>Sedentaria</taxon>
        <taxon>Scolecida</taxon>
        <taxon>Capitellidae</taxon>
        <taxon>Capitella</taxon>
    </lineage>
</organism>
<evidence type="ECO:0000313" key="5">
    <source>
        <dbReference type="EnsemblMetazoa" id="CapteP28184"/>
    </source>
</evidence>
<reference evidence="4 6" key="2">
    <citation type="journal article" date="2013" name="Nature">
        <title>Insights into bilaterian evolution from three spiralian genomes.</title>
        <authorList>
            <person name="Simakov O."/>
            <person name="Marletaz F."/>
            <person name="Cho S.J."/>
            <person name="Edsinger-Gonzales E."/>
            <person name="Havlak P."/>
            <person name="Hellsten U."/>
            <person name="Kuo D.H."/>
            <person name="Larsson T."/>
            <person name="Lv J."/>
            <person name="Arendt D."/>
            <person name="Savage R."/>
            <person name="Osoegawa K."/>
            <person name="de Jong P."/>
            <person name="Grimwood J."/>
            <person name="Chapman J.A."/>
            <person name="Shapiro H."/>
            <person name="Aerts A."/>
            <person name="Otillar R.P."/>
            <person name="Terry A.Y."/>
            <person name="Boore J.L."/>
            <person name="Grigoriev I.V."/>
            <person name="Lindberg D.R."/>
            <person name="Seaver E.C."/>
            <person name="Weisblat D.A."/>
            <person name="Putnam N.H."/>
            <person name="Rokhsar D.S."/>
        </authorList>
    </citation>
    <scope>NUCLEOTIDE SEQUENCE</scope>
    <source>
        <strain evidence="4 6">I ESC-2004</strain>
    </source>
</reference>
<dbReference type="OMA" id="ACQNENT"/>
<feature type="non-terminal residue" evidence="4">
    <location>
        <position position="101"/>
    </location>
</feature>
<evidence type="ECO:0000256" key="3">
    <source>
        <dbReference type="PROSITE-ProRule" id="PRU00023"/>
    </source>
</evidence>
<evidence type="ECO:0000256" key="2">
    <source>
        <dbReference type="ARBA" id="ARBA00023043"/>
    </source>
</evidence>
<dbReference type="Gene3D" id="1.25.40.20">
    <property type="entry name" value="Ankyrin repeat-containing domain"/>
    <property type="match status" value="2"/>
</dbReference>
<reference evidence="5" key="3">
    <citation type="submission" date="2015-06" db="UniProtKB">
        <authorList>
            <consortium name="EnsemblMetazoa"/>
        </authorList>
    </citation>
    <scope>IDENTIFICATION</scope>
</reference>
<proteinExistence type="predicted"/>
<keyword evidence="1" id="KW-0677">Repeat</keyword>
<name>R7V3U7_CAPTE</name>
<keyword evidence="6" id="KW-1185">Reference proteome</keyword>
<dbReference type="EnsemblMetazoa" id="CapteT28184">
    <property type="protein sequence ID" value="CapteP28184"/>
    <property type="gene ID" value="CapteG28184"/>
</dbReference>
<dbReference type="InterPro" id="IPR002110">
    <property type="entry name" value="Ankyrin_rpt"/>
</dbReference>
<sequence>TPMYLAARAGHVDIIQILIGAGADVDATKTYGYHSGITGLHAAAARGNVKAVTALLDAGTNVNLAASDGGTALHCAAEYGNAAVVKALLEHQKDGKRVCDV</sequence>
<reference evidence="6" key="1">
    <citation type="submission" date="2012-12" db="EMBL/GenBank/DDBJ databases">
        <authorList>
            <person name="Hellsten U."/>
            <person name="Grimwood J."/>
            <person name="Chapman J.A."/>
            <person name="Shapiro H."/>
            <person name="Aerts A."/>
            <person name="Otillar R.P."/>
            <person name="Terry A.Y."/>
            <person name="Boore J.L."/>
            <person name="Simakov O."/>
            <person name="Marletaz F."/>
            <person name="Cho S.-J."/>
            <person name="Edsinger-Gonzales E."/>
            <person name="Havlak P."/>
            <person name="Kuo D.-H."/>
            <person name="Larsson T."/>
            <person name="Lv J."/>
            <person name="Arendt D."/>
            <person name="Savage R."/>
            <person name="Osoegawa K."/>
            <person name="de Jong P."/>
            <person name="Lindberg D.R."/>
            <person name="Seaver E.C."/>
            <person name="Weisblat D.A."/>
            <person name="Putnam N.H."/>
            <person name="Grigoriev I.V."/>
            <person name="Rokhsar D.S."/>
        </authorList>
    </citation>
    <scope>NUCLEOTIDE SEQUENCE</scope>
    <source>
        <strain evidence="6">I ESC-2004</strain>
    </source>
</reference>
<dbReference type="Pfam" id="PF12796">
    <property type="entry name" value="Ank_2"/>
    <property type="match status" value="1"/>
</dbReference>
<feature type="non-terminal residue" evidence="4">
    <location>
        <position position="1"/>
    </location>
</feature>
<feature type="repeat" description="ANK" evidence="3">
    <location>
        <begin position="1"/>
        <end position="30"/>
    </location>
</feature>
<dbReference type="SUPFAM" id="SSF48403">
    <property type="entry name" value="Ankyrin repeat"/>
    <property type="match status" value="1"/>
</dbReference>
<dbReference type="Proteomes" id="UP000014760">
    <property type="component" value="Unassembled WGS sequence"/>
</dbReference>
<dbReference type="PROSITE" id="PS50297">
    <property type="entry name" value="ANK_REP_REGION"/>
    <property type="match status" value="3"/>
</dbReference>